<evidence type="ECO:0000256" key="4">
    <source>
        <dbReference type="SAM" id="SignalP"/>
    </source>
</evidence>
<keyword evidence="3" id="KW-1133">Transmembrane helix</keyword>
<dbReference type="EMBL" id="CALNXJ010000034">
    <property type="protein sequence ID" value="CAH3140354.1"/>
    <property type="molecule type" value="Genomic_DNA"/>
</dbReference>
<gene>
    <name evidence="6" type="ORF">PMEA_00019416</name>
</gene>
<keyword evidence="2" id="KW-1015">Disulfide bond</keyword>
<dbReference type="SUPFAM" id="SSF57302">
    <property type="entry name" value="Snake toxin-like"/>
    <property type="match status" value="1"/>
</dbReference>
<dbReference type="Proteomes" id="UP001159428">
    <property type="component" value="Unassembled WGS sequence"/>
</dbReference>
<feature type="transmembrane region" description="Helical" evidence="3">
    <location>
        <begin position="104"/>
        <end position="125"/>
    </location>
</feature>
<dbReference type="InterPro" id="IPR045860">
    <property type="entry name" value="Snake_toxin-like_sf"/>
</dbReference>
<feature type="domain" description="UPAR/Ly6" evidence="5">
    <location>
        <begin position="20"/>
        <end position="102"/>
    </location>
</feature>
<evidence type="ECO:0000259" key="5">
    <source>
        <dbReference type="Pfam" id="PF00021"/>
    </source>
</evidence>
<evidence type="ECO:0000256" key="2">
    <source>
        <dbReference type="ARBA" id="ARBA00023157"/>
    </source>
</evidence>
<dbReference type="PANTHER" id="PTHR10036">
    <property type="entry name" value="CD59 GLYCOPROTEIN"/>
    <property type="match status" value="1"/>
</dbReference>
<evidence type="ECO:0000313" key="7">
    <source>
        <dbReference type="Proteomes" id="UP001159428"/>
    </source>
</evidence>
<keyword evidence="3" id="KW-0812">Transmembrane</keyword>
<dbReference type="CDD" id="cd23553">
    <property type="entry name" value="TFP_LU_ECD_Ly6PGE"/>
    <property type="match status" value="1"/>
</dbReference>
<protein>
    <recommendedName>
        <fullName evidence="5">UPAR/Ly6 domain-containing protein</fullName>
    </recommendedName>
</protein>
<accession>A0AAU9X8Q2</accession>
<name>A0AAU9X8Q2_9CNID</name>
<evidence type="ECO:0000256" key="1">
    <source>
        <dbReference type="ARBA" id="ARBA00022729"/>
    </source>
</evidence>
<dbReference type="InterPro" id="IPR016054">
    <property type="entry name" value="LY6_UPA_recep-like"/>
</dbReference>
<dbReference type="PANTHER" id="PTHR10036:SF3">
    <property type="entry name" value="PROTEIN SLEEPLESS-RELATED"/>
    <property type="match status" value="1"/>
</dbReference>
<sequence length="127" mass="13623">MKLWFVTAILISVPLPSVFSLKCMVCASSESWDKCEGISMTCVASTADQCVKVYYRTGSTEVFQKMCGSDAFCDEKTNPTCKDASGSFECKINCCTGDDCNAGAATRISGILLLSCALASLMIFFKA</sequence>
<dbReference type="AlphaFoldDB" id="A0AAU9X8Q2"/>
<proteinExistence type="predicted"/>
<dbReference type="Gene3D" id="2.10.60.10">
    <property type="entry name" value="CD59"/>
    <property type="match status" value="1"/>
</dbReference>
<keyword evidence="1 4" id="KW-0732">Signal</keyword>
<reference evidence="6 7" key="1">
    <citation type="submission" date="2022-05" db="EMBL/GenBank/DDBJ databases">
        <authorList>
            <consortium name="Genoscope - CEA"/>
            <person name="William W."/>
        </authorList>
    </citation>
    <scope>NUCLEOTIDE SEQUENCE [LARGE SCALE GENOMIC DNA]</scope>
</reference>
<feature type="signal peptide" evidence="4">
    <location>
        <begin position="1"/>
        <end position="20"/>
    </location>
</feature>
<feature type="chain" id="PRO_5043717800" description="UPAR/Ly6 domain-containing protein" evidence="4">
    <location>
        <begin position="21"/>
        <end position="127"/>
    </location>
</feature>
<keyword evidence="3" id="KW-0472">Membrane</keyword>
<keyword evidence="7" id="KW-1185">Reference proteome</keyword>
<evidence type="ECO:0000313" key="6">
    <source>
        <dbReference type="EMBL" id="CAH3140354.1"/>
    </source>
</evidence>
<comment type="caution">
    <text evidence="6">The sequence shown here is derived from an EMBL/GenBank/DDBJ whole genome shotgun (WGS) entry which is preliminary data.</text>
</comment>
<evidence type="ECO:0000256" key="3">
    <source>
        <dbReference type="SAM" id="Phobius"/>
    </source>
</evidence>
<organism evidence="6 7">
    <name type="scientific">Pocillopora meandrina</name>
    <dbReference type="NCBI Taxonomy" id="46732"/>
    <lineage>
        <taxon>Eukaryota</taxon>
        <taxon>Metazoa</taxon>
        <taxon>Cnidaria</taxon>
        <taxon>Anthozoa</taxon>
        <taxon>Hexacorallia</taxon>
        <taxon>Scleractinia</taxon>
        <taxon>Astrocoeniina</taxon>
        <taxon>Pocilloporidae</taxon>
        <taxon>Pocillopora</taxon>
    </lineage>
</organism>
<dbReference type="Pfam" id="PF00021">
    <property type="entry name" value="UPAR_LY6"/>
    <property type="match status" value="1"/>
</dbReference>